<dbReference type="SMART" id="SM00345">
    <property type="entry name" value="HTH_GNTR"/>
    <property type="match status" value="1"/>
</dbReference>
<evidence type="ECO:0000256" key="2">
    <source>
        <dbReference type="ARBA" id="ARBA00023125"/>
    </source>
</evidence>
<evidence type="ECO:0000256" key="1">
    <source>
        <dbReference type="ARBA" id="ARBA00023015"/>
    </source>
</evidence>
<gene>
    <name evidence="5" type="ORF">EV665_1606</name>
</gene>
<comment type="caution">
    <text evidence="5">The sequence shown here is derived from an EMBL/GenBank/DDBJ whole genome shotgun (WGS) entry which is preliminary data.</text>
</comment>
<dbReference type="GO" id="GO:0003677">
    <property type="term" value="F:DNA binding"/>
    <property type="evidence" value="ECO:0007669"/>
    <property type="project" value="UniProtKB-KW"/>
</dbReference>
<feature type="domain" description="HTH gntR-type" evidence="4">
    <location>
        <begin position="13"/>
        <end position="81"/>
    </location>
</feature>
<dbReference type="Gene3D" id="1.20.120.530">
    <property type="entry name" value="GntR ligand-binding domain-like"/>
    <property type="match status" value="1"/>
</dbReference>
<dbReference type="CDD" id="cd07377">
    <property type="entry name" value="WHTH_GntR"/>
    <property type="match status" value="1"/>
</dbReference>
<evidence type="ECO:0000313" key="5">
    <source>
        <dbReference type="EMBL" id="TCN30702.1"/>
    </source>
</evidence>
<keyword evidence="6" id="KW-1185">Reference proteome</keyword>
<dbReference type="SMART" id="SM00895">
    <property type="entry name" value="FCD"/>
    <property type="match status" value="1"/>
</dbReference>
<dbReference type="InterPro" id="IPR008920">
    <property type="entry name" value="TF_FadR/GntR_C"/>
</dbReference>
<dbReference type="PROSITE" id="PS50949">
    <property type="entry name" value="HTH_GNTR"/>
    <property type="match status" value="1"/>
</dbReference>
<dbReference type="InterPro" id="IPR036388">
    <property type="entry name" value="WH-like_DNA-bd_sf"/>
</dbReference>
<dbReference type="InterPro" id="IPR036390">
    <property type="entry name" value="WH_DNA-bd_sf"/>
</dbReference>
<reference evidence="5 6" key="1">
    <citation type="submission" date="2019-03" db="EMBL/GenBank/DDBJ databases">
        <title>Genomic Encyclopedia of Type Strains, Phase IV (KMG-IV): sequencing the most valuable type-strain genomes for metagenomic binning, comparative biology and taxonomic classification.</title>
        <authorList>
            <person name="Goeker M."/>
        </authorList>
    </citation>
    <scope>NUCLEOTIDE SEQUENCE [LARGE SCALE GENOMIC DNA]</scope>
    <source>
        <strain evidence="5 6">DSM 18401</strain>
    </source>
</reference>
<dbReference type="SUPFAM" id="SSF48008">
    <property type="entry name" value="GntR ligand-binding domain-like"/>
    <property type="match status" value="1"/>
</dbReference>
<evidence type="ECO:0000313" key="6">
    <source>
        <dbReference type="Proteomes" id="UP000295351"/>
    </source>
</evidence>
<dbReference type="AlphaFoldDB" id="A0A4R2BV28"/>
<dbReference type="PANTHER" id="PTHR43537">
    <property type="entry name" value="TRANSCRIPTIONAL REGULATOR, GNTR FAMILY"/>
    <property type="match status" value="1"/>
</dbReference>
<organism evidence="5 6">
    <name type="scientific">Shinella granuli</name>
    <dbReference type="NCBI Taxonomy" id="323621"/>
    <lineage>
        <taxon>Bacteria</taxon>
        <taxon>Pseudomonadati</taxon>
        <taxon>Pseudomonadota</taxon>
        <taxon>Alphaproteobacteria</taxon>
        <taxon>Hyphomicrobiales</taxon>
        <taxon>Rhizobiaceae</taxon>
        <taxon>Shinella</taxon>
    </lineage>
</organism>
<accession>A0A4R2BV28</accession>
<dbReference type="Gene3D" id="1.10.10.10">
    <property type="entry name" value="Winged helix-like DNA-binding domain superfamily/Winged helix DNA-binding domain"/>
    <property type="match status" value="1"/>
</dbReference>
<name>A0A4R2BV28_SHIGR</name>
<dbReference type="PANTHER" id="PTHR43537:SF5">
    <property type="entry name" value="UXU OPERON TRANSCRIPTIONAL REGULATOR"/>
    <property type="match status" value="1"/>
</dbReference>
<dbReference type="PRINTS" id="PR00035">
    <property type="entry name" value="HTHGNTR"/>
</dbReference>
<sequence>MEQNISSSDLKYLRRSDFIYDQLVGEIVSGAMQIGDRFETETQLAARFEVSRPIIREALARLREDGVIASRQGSGTYLSRRPEAKVSQIAPLASVNDIQRCFEMRISVEGDSAYFAALRAEKDDIDTIARCCDALERVNLDANLGGEEDFLFHRAVALASKNRFYVSIIDQIREHLLQGILINRALKMDGGQSRISKVVVDHAAILECIRKGDAEGAKASMKTHLLNAKSRIFEG</sequence>
<dbReference type="GO" id="GO:0003700">
    <property type="term" value="F:DNA-binding transcription factor activity"/>
    <property type="evidence" value="ECO:0007669"/>
    <property type="project" value="InterPro"/>
</dbReference>
<dbReference type="Pfam" id="PF00392">
    <property type="entry name" value="GntR"/>
    <property type="match status" value="1"/>
</dbReference>
<dbReference type="SUPFAM" id="SSF46785">
    <property type="entry name" value="Winged helix' DNA-binding domain"/>
    <property type="match status" value="1"/>
</dbReference>
<dbReference type="EMBL" id="SLVX01000060">
    <property type="protein sequence ID" value="TCN30702.1"/>
    <property type="molecule type" value="Genomic_DNA"/>
</dbReference>
<dbReference type="InterPro" id="IPR000524">
    <property type="entry name" value="Tscrpt_reg_HTH_GntR"/>
</dbReference>
<dbReference type="RefSeq" id="WP_133037197.1">
    <property type="nucleotide sequence ID" value="NZ_BAABEI010000012.1"/>
</dbReference>
<keyword evidence="3" id="KW-0804">Transcription</keyword>
<evidence type="ECO:0000259" key="4">
    <source>
        <dbReference type="PROSITE" id="PS50949"/>
    </source>
</evidence>
<proteinExistence type="predicted"/>
<protein>
    <submittedName>
        <fullName evidence="5">DNA-binding FadR family transcriptional regulator</fullName>
    </submittedName>
</protein>
<evidence type="ECO:0000256" key="3">
    <source>
        <dbReference type="ARBA" id="ARBA00023163"/>
    </source>
</evidence>
<dbReference type="Pfam" id="PF07729">
    <property type="entry name" value="FCD"/>
    <property type="match status" value="1"/>
</dbReference>
<keyword evidence="2 5" id="KW-0238">DNA-binding</keyword>
<dbReference type="Proteomes" id="UP000295351">
    <property type="component" value="Unassembled WGS sequence"/>
</dbReference>
<dbReference type="InterPro" id="IPR011711">
    <property type="entry name" value="GntR_C"/>
</dbReference>
<keyword evidence="1" id="KW-0805">Transcription regulation</keyword>